<keyword evidence="2" id="KW-1185">Reference proteome</keyword>
<evidence type="ECO:0000313" key="2">
    <source>
        <dbReference type="Proteomes" id="UP000293360"/>
    </source>
</evidence>
<dbReference type="Proteomes" id="UP000293360">
    <property type="component" value="Unassembled WGS sequence"/>
</dbReference>
<comment type="caution">
    <text evidence="1">The sequence shown here is derived from an EMBL/GenBank/DDBJ whole genome shotgun (WGS) entry which is preliminary data.</text>
</comment>
<gene>
    <name evidence="1" type="ORF">DL764_006434</name>
</gene>
<reference evidence="1 2" key="1">
    <citation type="submission" date="2018-06" db="EMBL/GenBank/DDBJ databases">
        <title>Complete Genomes of Monosporascus.</title>
        <authorList>
            <person name="Robinson A.J."/>
            <person name="Natvig D.O."/>
        </authorList>
    </citation>
    <scope>NUCLEOTIDE SEQUENCE [LARGE SCALE GENOMIC DNA]</scope>
    <source>
        <strain evidence="1 2">CBS 110550</strain>
    </source>
</reference>
<organism evidence="1 2">
    <name type="scientific">Monosporascus ibericus</name>
    <dbReference type="NCBI Taxonomy" id="155417"/>
    <lineage>
        <taxon>Eukaryota</taxon>
        <taxon>Fungi</taxon>
        <taxon>Dikarya</taxon>
        <taxon>Ascomycota</taxon>
        <taxon>Pezizomycotina</taxon>
        <taxon>Sordariomycetes</taxon>
        <taxon>Xylariomycetidae</taxon>
        <taxon>Xylariales</taxon>
        <taxon>Xylariales incertae sedis</taxon>
        <taxon>Monosporascus</taxon>
    </lineage>
</organism>
<dbReference type="AlphaFoldDB" id="A0A4Q4T8H0"/>
<dbReference type="EMBL" id="QJNU01000379">
    <property type="protein sequence ID" value="RYP00696.1"/>
    <property type="molecule type" value="Genomic_DNA"/>
</dbReference>
<accession>A0A4Q4T8H0</accession>
<name>A0A4Q4T8H0_9PEZI</name>
<proteinExistence type="predicted"/>
<dbReference type="OrthoDB" id="5227693at2759"/>
<evidence type="ECO:0000313" key="1">
    <source>
        <dbReference type="EMBL" id="RYP00696.1"/>
    </source>
</evidence>
<sequence length="223" mass="25319">MASYHRVLEVFDRSVRAKSLECDYDIDPWDILIDEERWTGKIRLVGFVDVFFLICYSGKERFEKGLIIYKDNDSVRSTLERAELGTTEYVVNKEALKDESIQKSYFSFEDDKGGLNYQIIGLGHPVGLNTNYDPRSLKQYKIKIRRSSDLVSRKKIQRGLKQHTLGDLLVDVVRLGFITQAELISKVVTMAVAGTATDDLARKYLQVLSGGQPGSPGLSRDKM</sequence>
<protein>
    <submittedName>
        <fullName evidence="1">Uncharacterized protein</fullName>
    </submittedName>
</protein>